<evidence type="ECO:0000313" key="12">
    <source>
        <dbReference type="EMBL" id="OQV11405.1"/>
    </source>
</evidence>
<proteinExistence type="predicted"/>
<evidence type="ECO:0000313" key="13">
    <source>
        <dbReference type="Proteomes" id="UP000192578"/>
    </source>
</evidence>
<feature type="region of interest" description="Disordered" evidence="10">
    <location>
        <begin position="190"/>
        <end position="251"/>
    </location>
</feature>
<dbReference type="GO" id="GO:0005739">
    <property type="term" value="C:mitochondrion"/>
    <property type="evidence" value="ECO:0007669"/>
    <property type="project" value="UniProtKB-SubCell"/>
</dbReference>
<evidence type="ECO:0000256" key="10">
    <source>
        <dbReference type="SAM" id="MobiDB-lite"/>
    </source>
</evidence>
<dbReference type="OrthoDB" id="10061740at2759"/>
<evidence type="ECO:0000256" key="3">
    <source>
        <dbReference type="ARBA" id="ARBA00004173"/>
    </source>
</evidence>
<evidence type="ECO:0000256" key="4">
    <source>
        <dbReference type="ARBA" id="ARBA00004555"/>
    </source>
</evidence>
<dbReference type="AlphaFoldDB" id="A0A1W0W864"/>
<keyword evidence="7" id="KW-0333">Golgi apparatus</keyword>
<organism evidence="12 13">
    <name type="scientific">Hypsibius exemplaris</name>
    <name type="common">Freshwater tardigrade</name>
    <dbReference type="NCBI Taxonomy" id="2072580"/>
    <lineage>
        <taxon>Eukaryota</taxon>
        <taxon>Metazoa</taxon>
        <taxon>Ecdysozoa</taxon>
        <taxon>Tardigrada</taxon>
        <taxon>Eutardigrada</taxon>
        <taxon>Parachela</taxon>
        <taxon>Hypsibioidea</taxon>
        <taxon>Hypsibiidae</taxon>
        <taxon>Hypsibius</taxon>
    </lineage>
</organism>
<dbReference type="GO" id="GO:0016020">
    <property type="term" value="C:membrane"/>
    <property type="evidence" value="ECO:0007669"/>
    <property type="project" value="UniProtKB-SubCell"/>
</dbReference>
<evidence type="ECO:0000256" key="9">
    <source>
        <dbReference type="ARBA" id="ARBA00023136"/>
    </source>
</evidence>
<evidence type="ECO:0000256" key="2">
    <source>
        <dbReference type="ARBA" id="ARBA00004167"/>
    </source>
</evidence>
<keyword evidence="6 11" id="KW-1133">Transmembrane helix</keyword>
<gene>
    <name evidence="12" type="ORF">BV898_14282</name>
</gene>
<dbReference type="InterPro" id="IPR010876">
    <property type="entry name" value="C1orf43"/>
</dbReference>
<dbReference type="EMBL" id="MTYJ01000172">
    <property type="protein sequence ID" value="OQV11405.1"/>
    <property type="molecule type" value="Genomic_DNA"/>
</dbReference>
<evidence type="ECO:0000256" key="5">
    <source>
        <dbReference type="ARBA" id="ARBA00022692"/>
    </source>
</evidence>
<evidence type="ECO:0000256" key="8">
    <source>
        <dbReference type="ARBA" id="ARBA00023128"/>
    </source>
</evidence>
<comment type="subcellular location">
    <subcellularLocation>
        <location evidence="4">Golgi apparatus</location>
    </subcellularLocation>
    <subcellularLocation>
        <location evidence="2">Membrane</location>
        <topology evidence="2">Single-pass membrane protein</topology>
    </subcellularLocation>
    <subcellularLocation>
        <location evidence="3">Mitochondrion</location>
    </subcellularLocation>
</comment>
<dbReference type="Pfam" id="PF07406">
    <property type="entry name" value="NICE-3"/>
    <property type="match status" value="1"/>
</dbReference>
<keyword evidence="8" id="KW-0496">Mitochondrion</keyword>
<feature type="region of interest" description="Disordered" evidence="10">
    <location>
        <begin position="276"/>
        <end position="297"/>
    </location>
</feature>
<feature type="compositionally biased region" description="Basic residues" evidence="10">
    <location>
        <begin position="276"/>
        <end position="285"/>
    </location>
</feature>
<dbReference type="PANTHER" id="PTHR21425">
    <property type="entry name" value="NICE-3"/>
    <property type="match status" value="1"/>
</dbReference>
<dbReference type="Proteomes" id="UP000192578">
    <property type="component" value="Unassembled WGS sequence"/>
</dbReference>
<reference evidence="13" key="1">
    <citation type="submission" date="2017-01" db="EMBL/GenBank/DDBJ databases">
        <title>Comparative genomics of anhydrobiosis in the tardigrade Hypsibius dujardini.</title>
        <authorList>
            <person name="Yoshida Y."/>
            <person name="Koutsovoulos G."/>
            <person name="Laetsch D."/>
            <person name="Stevens L."/>
            <person name="Kumar S."/>
            <person name="Horikawa D."/>
            <person name="Ishino K."/>
            <person name="Komine S."/>
            <person name="Tomita M."/>
            <person name="Blaxter M."/>
            <person name="Arakawa K."/>
        </authorList>
    </citation>
    <scope>NUCLEOTIDE SEQUENCE [LARGE SCALE GENOMIC DNA]</scope>
    <source>
        <strain evidence="13">Z151</strain>
    </source>
</reference>
<keyword evidence="13" id="KW-1185">Reference proteome</keyword>
<evidence type="ECO:0000256" key="6">
    <source>
        <dbReference type="ARBA" id="ARBA00022989"/>
    </source>
</evidence>
<keyword evidence="5 11" id="KW-0812">Transmembrane</keyword>
<feature type="compositionally biased region" description="Basic and acidic residues" evidence="10">
    <location>
        <begin position="225"/>
        <end position="240"/>
    </location>
</feature>
<sequence>MAKLSGVEIIIIIGVGFAVFVILFIVAHRQIARFKIRDLLSKPLLTQPQFGASPGYTAHIRRKVGEVLDMDVQPQMWDSHWTRFFKSQATPNYAHRGRALDFLVLLKLELLRFGPQFNWPAFEDLGEYFERLKTEYPVDRIPARLMEEFVRLYRHCRFDATEFTEAESDRLMKLATDMLDHLQKLRKHVVAGGPTDHPTDAPLRSSQTIPSNEPPPPYLPQQPLNRKETKEEKLLRERGGPKKFPKGYELLESDGSTVGTAVLPPKKDRMGSFARFRRTPNRNKAARTPIQQSASWEEQVPLHVFHDNPLINFEGGPSTSAT</sequence>
<evidence type="ECO:0000256" key="1">
    <source>
        <dbReference type="ARBA" id="ARBA00002620"/>
    </source>
</evidence>
<accession>A0A1W0W864</accession>
<comment type="caution">
    <text evidence="12">The sequence shown here is derived from an EMBL/GenBank/DDBJ whole genome shotgun (WGS) entry which is preliminary data.</text>
</comment>
<dbReference type="PANTHER" id="PTHR21425:SF2">
    <property type="entry name" value="PROTEIN C1ORF43"/>
    <property type="match status" value="1"/>
</dbReference>
<evidence type="ECO:0000256" key="11">
    <source>
        <dbReference type="SAM" id="Phobius"/>
    </source>
</evidence>
<protein>
    <submittedName>
        <fullName evidence="12">Uncharacterized protein</fullName>
    </submittedName>
</protein>
<name>A0A1W0W864_HYPEX</name>
<evidence type="ECO:0000256" key="7">
    <source>
        <dbReference type="ARBA" id="ARBA00023034"/>
    </source>
</evidence>
<comment type="function">
    <text evidence="1">General regulator of phagocytosis. Required to uptake Gram negative bacterium by macrophages.</text>
</comment>
<feature type="transmembrane region" description="Helical" evidence="11">
    <location>
        <begin position="6"/>
        <end position="27"/>
    </location>
</feature>
<keyword evidence="9 11" id="KW-0472">Membrane</keyword>
<dbReference type="GO" id="GO:0005794">
    <property type="term" value="C:Golgi apparatus"/>
    <property type="evidence" value="ECO:0007669"/>
    <property type="project" value="UniProtKB-SubCell"/>
</dbReference>